<sequence length="206" mass="21734">MRLGLAVVVVVALVLASCATIPTPQEANDAVLMLRKYESWAWAAGIVLIWADLVLPVPQTVVIAALGVIYGAVLGGLLGSVGQITGGLLGYVLMLTSARRMVKRFVGPQSLNRMESLFERSGAWAIVLTRSLPYSIPEAMVFLAGLAGMPTRKFTAALALGSVPTAFAFAAIGAGWADKPILALVVSYVLPILLLPVALFLMRRSS</sequence>
<dbReference type="PANTHER" id="PTHR12677:SF59">
    <property type="entry name" value="GOLGI APPARATUS MEMBRANE PROTEIN TVP38-RELATED"/>
    <property type="match status" value="1"/>
</dbReference>
<dbReference type="PROSITE" id="PS51257">
    <property type="entry name" value="PROKAR_LIPOPROTEIN"/>
    <property type="match status" value="1"/>
</dbReference>
<evidence type="ECO:0000313" key="8">
    <source>
        <dbReference type="EMBL" id="NGO51786.1"/>
    </source>
</evidence>
<accession>A0A6G4WC22</accession>
<dbReference type="InterPro" id="IPR032816">
    <property type="entry name" value="VTT_dom"/>
</dbReference>
<keyword evidence="3 6" id="KW-0812">Transmembrane</keyword>
<dbReference type="GO" id="GO:0005886">
    <property type="term" value="C:plasma membrane"/>
    <property type="evidence" value="ECO:0007669"/>
    <property type="project" value="UniProtKB-SubCell"/>
</dbReference>
<gene>
    <name evidence="8" type="ORF">G6N73_11440</name>
</gene>
<comment type="caution">
    <text evidence="6">Lacks conserved residue(s) required for the propagation of feature annotation.</text>
</comment>
<keyword evidence="5 6" id="KW-0472">Membrane</keyword>
<evidence type="ECO:0000313" key="9">
    <source>
        <dbReference type="Proteomes" id="UP001642900"/>
    </source>
</evidence>
<keyword evidence="2 6" id="KW-1003">Cell membrane</keyword>
<dbReference type="AlphaFoldDB" id="A0A6G4WC22"/>
<keyword evidence="9" id="KW-1185">Reference proteome</keyword>
<dbReference type="Proteomes" id="UP001642900">
    <property type="component" value="Unassembled WGS sequence"/>
</dbReference>
<evidence type="ECO:0000256" key="6">
    <source>
        <dbReference type="RuleBase" id="RU366058"/>
    </source>
</evidence>
<feature type="transmembrane region" description="Helical" evidence="6">
    <location>
        <begin position="154"/>
        <end position="175"/>
    </location>
</feature>
<feature type="transmembrane region" description="Helical" evidence="6">
    <location>
        <begin position="84"/>
        <end position="102"/>
    </location>
</feature>
<name>A0A6G4WC22_9HYPH</name>
<keyword evidence="4 6" id="KW-1133">Transmembrane helix</keyword>
<evidence type="ECO:0000259" key="7">
    <source>
        <dbReference type="Pfam" id="PF09335"/>
    </source>
</evidence>
<evidence type="ECO:0000256" key="2">
    <source>
        <dbReference type="ARBA" id="ARBA00022475"/>
    </source>
</evidence>
<evidence type="ECO:0000256" key="1">
    <source>
        <dbReference type="ARBA" id="ARBA00004651"/>
    </source>
</evidence>
<feature type="domain" description="VTT" evidence="7">
    <location>
        <begin position="57"/>
        <end position="174"/>
    </location>
</feature>
<protein>
    <recommendedName>
        <fullName evidence="6">TVP38/TMEM64 family membrane protein</fullName>
    </recommendedName>
</protein>
<organism evidence="8 9">
    <name type="scientific">Allomesorhizobium camelthorni</name>
    <dbReference type="NCBI Taxonomy" id="475069"/>
    <lineage>
        <taxon>Bacteria</taxon>
        <taxon>Pseudomonadati</taxon>
        <taxon>Pseudomonadota</taxon>
        <taxon>Alphaproteobacteria</taxon>
        <taxon>Hyphomicrobiales</taxon>
        <taxon>Phyllobacteriaceae</taxon>
        <taxon>Allomesorhizobium</taxon>
    </lineage>
</organism>
<dbReference type="RefSeq" id="WP_165027661.1">
    <property type="nucleotide sequence ID" value="NZ_JAAKZF010000011.1"/>
</dbReference>
<dbReference type="PANTHER" id="PTHR12677">
    <property type="entry name" value="GOLGI APPARATUS MEMBRANE PROTEIN TVP38-RELATED"/>
    <property type="match status" value="1"/>
</dbReference>
<dbReference type="InterPro" id="IPR015414">
    <property type="entry name" value="TMEM64"/>
</dbReference>
<feature type="transmembrane region" description="Helical" evidence="6">
    <location>
        <begin position="42"/>
        <end position="72"/>
    </location>
</feature>
<feature type="transmembrane region" description="Helical" evidence="6">
    <location>
        <begin position="181"/>
        <end position="202"/>
    </location>
</feature>
<comment type="similarity">
    <text evidence="6">Belongs to the TVP38/TMEM64 family.</text>
</comment>
<evidence type="ECO:0000256" key="3">
    <source>
        <dbReference type="ARBA" id="ARBA00022692"/>
    </source>
</evidence>
<proteinExistence type="inferred from homology"/>
<evidence type="ECO:0000256" key="5">
    <source>
        <dbReference type="ARBA" id="ARBA00023136"/>
    </source>
</evidence>
<evidence type="ECO:0000256" key="4">
    <source>
        <dbReference type="ARBA" id="ARBA00022989"/>
    </source>
</evidence>
<comment type="subcellular location">
    <subcellularLocation>
        <location evidence="1 6">Cell membrane</location>
        <topology evidence="1 6">Multi-pass membrane protein</topology>
    </subcellularLocation>
</comment>
<reference evidence="8 9" key="1">
    <citation type="submission" date="2020-02" db="EMBL/GenBank/DDBJ databases">
        <title>Genome sequence of strain CCNWXJ40-4.</title>
        <authorList>
            <person name="Gao J."/>
            <person name="Sun J."/>
        </authorList>
    </citation>
    <scope>NUCLEOTIDE SEQUENCE [LARGE SCALE GENOMIC DNA]</scope>
    <source>
        <strain evidence="8 9">CCNWXJ 40-4</strain>
    </source>
</reference>
<comment type="caution">
    <text evidence="8">The sequence shown here is derived from an EMBL/GenBank/DDBJ whole genome shotgun (WGS) entry which is preliminary data.</text>
</comment>
<dbReference type="EMBL" id="JAAKZF010000011">
    <property type="protein sequence ID" value="NGO51786.1"/>
    <property type="molecule type" value="Genomic_DNA"/>
</dbReference>
<dbReference type="Pfam" id="PF09335">
    <property type="entry name" value="VTT_dom"/>
    <property type="match status" value="1"/>
</dbReference>